<protein>
    <submittedName>
        <fullName evidence="3">Uncharacterized protein</fullName>
    </submittedName>
</protein>
<dbReference type="AlphaFoldDB" id="A0A8B6XAC1"/>
<organism evidence="2 3">
    <name type="scientific">Derxia gummosa DSM 723</name>
    <dbReference type="NCBI Taxonomy" id="1121388"/>
    <lineage>
        <taxon>Bacteria</taxon>
        <taxon>Pseudomonadati</taxon>
        <taxon>Pseudomonadota</taxon>
        <taxon>Betaproteobacteria</taxon>
        <taxon>Burkholderiales</taxon>
        <taxon>Alcaligenaceae</taxon>
        <taxon>Derxia</taxon>
    </lineage>
</organism>
<evidence type="ECO:0000313" key="2">
    <source>
        <dbReference type="Proteomes" id="UP000675920"/>
    </source>
</evidence>
<accession>A0A8B6XAC1</accession>
<evidence type="ECO:0000256" key="1">
    <source>
        <dbReference type="SAM" id="SignalP"/>
    </source>
</evidence>
<dbReference type="Proteomes" id="UP000675920">
    <property type="component" value="Unplaced"/>
</dbReference>
<dbReference type="OrthoDB" id="8566228at2"/>
<sequence length="102" mass="10818">MNKLIAALALSLAGLGIAQASALPESLRTPNASSPDYTVFHDAPTGFVFVKLPTGWKFVGKADKSAAAPSDLHTVFHDAGTEFVFVRMPEGWKFVGRADTAI</sequence>
<keyword evidence="1" id="KW-0732">Signal</keyword>
<feature type="chain" id="PRO_5034267154" evidence="1">
    <location>
        <begin position="23"/>
        <end position="102"/>
    </location>
</feature>
<evidence type="ECO:0000313" key="3">
    <source>
        <dbReference type="RefSeq" id="WP_051378935.1"/>
    </source>
</evidence>
<keyword evidence="2" id="KW-1185">Reference proteome</keyword>
<proteinExistence type="predicted"/>
<dbReference type="RefSeq" id="WP_051378935.1">
    <property type="nucleotide sequence ID" value="NZ_KI519499.1"/>
</dbReference>
<feature type="signal peptide" evidence="1">
    <location>
        <begin position="1"/>
        <end position="22"/>
    </location>
</feature>
<name>A0A8B6XAC1_9BURK</name>
<reference evidence="3" key="1">
    <citation type="submission" date="2025-08" db="UniProtKB">
        <authorList>
            <consortium name="RefSeq"/>
        </authorList>
    </citation>
    <scope>IDENTIFICATION</scope>
</reference>